<sequence length="202" mass="21844">MLTSGSPPTVPDSIQKSTGKPNIMMIRDRPQYITAIHAGHFETSKTLTASTASSLKSTRTQTIWQPHDALDMDLSSSLAAVQHYIHGNSLNPRRRFSVHAQARASVVFSSTTPSEQRHKKLSPFARLTIHRLPFLRFRRCSSATSMQAQQQQQPPSSYPQSQAQTQPQSALSSQTVVASQPAPLVGPSTPGPGAVPATPAPL</sequence>
<accession>A0A4Y9XSJ1</accession>
<dbReference type="STRING" id="34475.A0A4Y9XSJ1"/>
<evidence type="ECO:0000256" key="1">
    <source>
        <dbReference type="SAM" id="MobiDB-lite"/>
    </source>
</evidence>
<feature type="region of interest" description="Disordered" evidence="1">
    <location>
        <begin position="1"/>
        <end position="22"/>
    </location>
</feature>
<name>A0A4Y9XSJ1_9APHY</name>
<protein>
    <submittedName>
        <fullName evidence="2">Uncharacterized protein</fullName>
    </submittedName>
</protein>
<feature type="region of interest" description="Disordered" evidence="1">
    <location>
        <begin position="143"/>
        <end position="202"/>
    </location>
</feature>
<dbReference type="AlphaFoldDB" id="A0A4Y9XSJ1"/>
<feature type="compositionally biased region" description="Polar residues" evidence="1">
    <location>
        <begin position="1"/>
        <end position="20"/>
    </location>
</feature>
<gene>
    <name evidence="2" type="ORF">EVJ58_g9854</name>
</gene>
<evidence type="ECO:0000313" key="3">
    <source>
        <dbReference type="Proteomes" id="UP000298390"/>
    </source>
</evidence>
<dbReference type="EMBL" id="SEKV01000929">
    <property type="protein sequence ID" value="TFY52722.1"/>
    <property type="molecule type" value="Genomic_DNA"/>
</dbReference>
<feature type="compositionally biased region" description="Low complexity" evidence="1">
    <location>
        <begin position="185"/>
        <end position="202"/>
    </location>
</feature>
<comment type="caution">
    <text evidence="2">The sequence shown here is derived from an EMBL/GenBank/DDBJ whole genome shotgun (WGS) entry which is preliminary data.</text>
</comment>
<dbReference type="Proteomes" id="UP000298390">
    <property type="component" value="Unassembled WGS sequence"/>
</dbReference>
<evidence type="ECO:0000313" key="2">
    <source>
        <dbReference type="EMBL" id="TFY52722.1"/>
    </source>
</evidence>
<proteinExistence type="predicted"/>
<reference evidence="2 3" key="1">
    <citation type="submission" date="2019-01" db="EMBL/GenBank/DDBJ databases">
        <title>Genome sequencing of the rare red list fungi Fomitopsis rosea.</title>
        <authorList>
            <person name="Buettner E."/>
            <person name="Kellner H."/>
        </authorList>
    </citation>
    <scope>NUCLEOTIDE SEQUENCE [LARGE SCALE GENOMIC DNA]</scope>
    <source>
        <strain evidence="2 3">DSM 105464</strain>
    </source>
</reference>
<organism evidence="2 3">
    <name type="scientific">Rhodofomes roseus</name>
    <dbReference type="NCBI Taxonomy" id="34475"/>
    <lineage>
        <taxon>Eukaryota</taxon>
        <taxon>Fungi</taxon>
        <taxon>Dikarya</taxon>
        <taxon>Basidiomycota</taxon>
        <taxon>Agaricomycotina</taxon>
        <taxon>Agaricomycetes</taxon>
        <taxon>Polyporales</taxon>
        <taxon>Rhodofomes</taxon>
    </lineage>
</organism>
<feature type="compositionally biased region" description="Low complexity" evidence="1">
    <location>
        <begin position="143"/>
        <end position="175"/>
    </location>
</feature>